<dbReference type="HOGENOM" id="CLU_082693_1_0_6"/>
<dbReference type="AlphaFoldDB" id="N6WZA9"/>
<organism evidence="3 4">
    <name type="scientific">Marinobacter nanhaiticus D15-8W</name>
    <dbReference type="NCBI Taxonomy" id="626887"/>
    <lineage>
        <taxon>Bacteria</taxon>
        <taxon>Pseudomonadati</taxon>
        <taxon>Pseudomonadota</taxon>
        <taxon>Gammaproteobacteria</taxon>
        <taxon>Pseudomonadales</taxon>
        <taxon>Marinobacteraceae</taxon>
        <taxon>Marinobacter</taxon>
    </lineage>
</organism>
<dbReference type="PATRIC" id="fig|626887.3.peg.331"/>
<gene>
    <name evidence="3" type="ORF">J057_01765</name>
</gene>
<dbReference type="Gene3D" id="1.20.141.10">
    <property type="entry name" value="Chitosanase, subunit A, domain 1"/>
    <property type="match status" value="1"/>
</dbReference>
<reference evidence="3 4" key="1">
    <citation type="journal article" date="2013" name="Genome Announc.">
        <title>Genome Sequence of the Polycyclic Aromatic Hydrocarbon-Degrading Bacterium Strain Marinobacter nanhaiticus D15-8WT.</title>
        <authorList>
            <person name="Cui Z."/>
            <person name="Gao W."/>
            <person name="Li Q."/>
            <person name="Xu G."/>
            <person name="Zheng L."/>
        </authorList>
    </citation>
    <scope>NUCLEOTIDE SEQUENCE [LARGE SCALE GENOMIC DNA]</scope>
    <source>
        <strain evidence="3 4">D15-8W</strain>
    </source>
</reference>
<keyword evidence="4" id="KW-1185">Reference proteome</keyword>
<dbReference type="InterPro" id="IPR023346">
    <property type="entry name" value="Lysozyme-like_dom_sf"/>
</dbReference>
<dbReference type="CDD" id="cd13926">
    <property type="entry name" value="N-acetylmuramidase_GH108"/>
    <property type="match status" value="1"/>
</dbReference>
<dbReference type="InterPro" id="IPR018537">
    <property type="entry name" value="Peptidoglycan-bd_3"/>
</dbReference>
<dbReference type="SUPFAM" id="SSF53955">
    <property type="entry name" value="Lysozyme-like"/>
    <property type="match status" value="1"/>
</dbReference>
<dbReference type="STRING" id="626887.J057_01765"/>
<dbReference type="eggNOG" id="COG3926">
    <property type="taxonomic scope" value="Bacteria"/>
</dbReference>
<protein>
    <submittedName>
        <fullName evidence="3">Uncharacterized protein</fullName>
    </submittedName>
</protein>
<dbReference type="RefSeq" id="WP_004582898.1">
    <property type="nucleotide sequence ID" value="NZ_AP028878.1"/>
</dbReference>
<sequence length="163" mass="18338">MQSVFEQALEHVLRFEGGYVNDPHDPGGETVYGISRRYHPNAWKHGKPTKADAAEIYLKQYWQRCRCSELPAAVAVQVFDGAVNQGCTDSVRFLQLASGAKPDGIMGPMTIKATNMCDPAKLAQGYAVERAYDYALLDHLDDRYGRGWMRRLIACYDLARSYL</sequence>
<accession>N6WZA9</accession>
<feature type="domain" description="Peptidoglycan binding" evidence="2">
    <location>
        <begin position="92"/>
        <end position="152"/>
    </location>
</feature>
<proteinExistence type="predicted"/>
<dbReference type="EMBL" id="APLQ01000009">
    <property type="protein sequence ID" value="ENO16891.1"/>
    <property type="molecule type" value="Genomic_DNA"/>
</dbReference>
<evidence type="ECO:0000313" key="4">
    <source>
        <dbReference type="Proteomes" id="UP000013165"/>
    </source>
</evidence>
<dbReference type="InterPro" id="IPR008565">
    <property type="entry name" value="TtsA-like_GH18_dom"/>
</dbReference>
<dbReference type="Proteomes" id="UP000013165">
    <property type="component" value="Unassembled WGS sequence"/>
</dbReference>
<dbReference type="Pfam" id="PF09374">
    <property type="entry name" value="PG_binding_3"/>
    <property type="match status" value="1"/>
</dbReference>
<feature type="domain" description="TtsA-like Glycoside hydrolase family 108" evidence="1">
    <location>
        <begin position="10"/>
        <end position="86"/>
    </location>
</feature>
<evidence type="ECO:0000259" key="1">
    <source>
        <dbReference type="Pfam" id="PF05838"/>
    </source>
</evidence>
<dbReference type="Pfam" id="PF05838">
    <property type="entry name" value="Glyco_hydro_108"/>
    <property type="match status" value="1"/>
</dbReference>
<evidence type="ECO:0000259" key="2">
    <source>
        <dbReference type="Pfam" id="PF09374"/>
    </source>
</evidence>
<evidence type="ECO:0000313" key="3">
    <source>
        <dbReference type="EMBL" id="ENO16891.1"/>
    </source>
</evidence>
<dbReference type="OrthoDB" id="9815229at2"/>
<comment type="caution">
    <text evidence="3">The sequence shown here is derived from an EMBL/GenBank/DDBJ whole genome shotgun (WGS) entry which is preliminary data.</text>
</comment>
<name>N6WZA9_9GAMM</name>